<evidence type="ECO:0000313" key="10">
    <source>
        <dbReference type="Proteomes" id="UP000697995"/>
    </source>
</evidence>
<evidence type="ECO:0000256" key="7">
    <source>
        <dbReference type="ARBA" id="ARBA00023002"/>
    </source>
</evidence>
<dbReference type="EMBL" id="NRSG01000101">
    <property type="protein sequence ID" value="MBK1659430.1"/>
    <property type="molecule type" value="Genomic_DNA"/>
</dbReference>
<evidence type="ECO:0000256" key="6">
    <source>
        <dbReference type="ARBA" id="ARBA00022857"/>
    </source>
</evidence>
<name>A0ABS1CY20_9PROT</name>
<reference evidence="9 10" key="1">
    <citation type="journal article" date="2020" name="Microorganisms">
        <title>Osmotic Adaptation and Compatible Solute Biosynthesis of Phototrophic Bacteria as Revealed from Genome Analyses.</title>
        <authorList>
            <person name="Imhoff J.F."/>
            <person name="Rahn T."/>
            <person name="Kunzel S."/>
            <person name="Keller A."/>
            <person name="Neulinger S.C."/>
        </authorList>
    </citation>
    <scope>NUCLEOTIDE SEQUENCE [LARGE SCALE GENOMIC DNA]</scope>
    <source>
        <strain evidence="9 10">DSM 15382</strain>
    </source>
</reference>
<keyword evidence="5" id="KW-0274">FAD</keyword>
<feature type="compositionally biased region" description="Gly residues" evidence="8">
    <location>
        <begin position="67"/>
        <end position="81"/>
    </location>
</feature>
<gene>
    <name evidence="9" type="ORF">CKO45_14410</name>
</gene>
<evidence type="ECO:0000313" key="9">
    <source>
        <dbReference type="EMBL" id="MBK1659430.1"/>
    </source>
</evidence>
<dbReference type="PANTHER" id="PTHR42802">
    <property type="entry name" value="MONOOXYGENASE"/>
    <property type="match status" value="1"/>
</dbReference>
<proteinExistence type="inferred from homology"/>
<dbReference type="InterPro" id="IPR036188">
    <property type="entry name" value="FAD/NAD-bd_sf"/>
</dbReference>
<keyword evidence="10" id="KW-1185">Reference proteome</keyword>
<dbReference type="Gene3D" id="3.50.50.60">
    <property type="entry name" value="FAD/NAD(P)-binding domain"/>
    <property type="match status" value="1"/>
</dbReference>
<evidence type="ECO:0000256" key="5">
    <source>
        <dbReference type="ARBA" id="ARBA00022827"/>
    </source>
</evidence>
<evidence type="ECO:0000256" key="1">
    <source>
        <dbReference type="ARBA" id="ARBA00001974"/>
    </source>
</evidence>
<dbReference type="InterPro" id="IPR025700">
    <property type="entry name" value="Lys/Orn_oxygenase"/>
</dbReference>
<comment type="similarity">
    <text evidence="3">Belongs to the lysine N(6)-hydroxylase/L-ornithine N(5)-oxygenase family.</text>
</comment>
<accession>A0ABS1CY20</accession>
<comment type="pathway">
    <text evidence="2">Siderophore biosynthesis.</text>
</comment>
<feature type="region of interest" description="Disordered" evidence="8">
    <location>
        <begin position="121"/>
        <end position="203"/>
    </location>
</feature>
<protein>
    <submittedName>
        <fullName evidence="9">Uncharacterized protein</fullName>
    </submittedName>
</protein>
<feature type="region of interest" description="Disordered" evidence="8">
    <location>
        <begin position="67"/>
        <end position="102"/>
    </location>
</feature>
<keyword evidence="7" id="KW-0560">Oxidoreductase</keyword>
<dbReference type="PANTHER" id="PTHR42802:SF1">
    <property type="entry name" value="L-ORNITHINE N(5)-MONOOXYGENASE"/>
    <property type="match status" value="1"/>
</dbReference>
<keyword evidence="4" id="KW-0285">Flavoprotein</keyword>
<comment type="caution">
    <text evidence="9">The sequence shown here is derived from an EMBL/GenBank/DDBJ whole genome shotgun (WGS) entry which is preliminary data.</text>
</comment>
<dbReference type="Proteomes" id="UP000697995">
    <property type="component" value="Unassembled WGS sequence"/>
</dbReference>
<keyword evidence="6" id="KW-0521">NADP</keyword>
<sequence>MPRCARGRARVLFLDRRPGFAWHRGMMLPGARLRCSWIKDLMTPVAPASRLGFLSCLAERRRLPGGGLWRPGSGGRRGAGDPGPRRYAAGTHLDPPACRGRQEAEARGAARLCRPLRQALCWSPGRPRPRHSAAFRQGLASPVPSGATRRDPSPIAEGPAAPGDAGSGHAKPPQASQRGRSMFHITGKPKSITPRSSARHTAGLRNWPLSGKVTFSIARRCSSAARALRFAGSPSAA</sequence>
<dbReference type="Pfam" id="PF13434">
    <property type="entry name" value="Lys_Orn_oxgnase"/>
    <property type="match status" value="1"/>
</dbReference>
<organism evidence="9 10">
    <name type="scientific">Paracraurococcus ruber</name>
    <dbReference type="NCBI Taxonomy" id="77675"/>
    <lineage>
        <taxon>Bacteria</taxon>
        <taxon>Pseudomonadati</taxon>
        <taxon>Pseudomonadota</taxon>
        <taxon>Alphaproteobacteria</taxon>
        <taxon>Acetobacterales</taxon>
        <taxon>Roseomonadaceae</taxon>
        <taxon>Paracraurococcus</taxon>
    </lineage>
</organism>
<evidence type="ECO:0000256" key="3">
    <source>
        <dbReference type="ARBA" id="ARBA00007588"/>
    </source>
</evidence>
<evidence type="ECO:0000256" key="8">
    <source>
        <dbReference type="SAM" id="MobiDB-lite"/>
    </source>
</evidence>
<comment type="cofactor">
    <cofactor evidence="1">
        <name>FAD</name>
        <dbReference type="ChEBI" id="CHEBI:57692"/>
    </cofactor>
</comment>
<evidence type="ECO:0000256" key="4">
    <source>
        <dbReference type="ARBA" id="ARBA00022630"/>
    </source>
</evidence>
<evidence type="ECO:0000256" key="2">
    <source>
        <dbReference type="ARBA" id="ARBA00004924"/>
    </source>
</evidence>